<dbReference type="GO" id="GO:0016791">
    <property type="term" value="F:phosphatase activity"/>
    <property type="evidence" value="ECO:0007669"/>
    <property type="project" value="TreeGrafter"/>
</dbReference>
<dbReference type="EMBL" id="CP060697">
    <property type="protein sequence ID" value="QNM83056.1"/>
    <property type="molecule type" value="Genomic_DNA"/>
</dbReference>
<dbReference type="Pfam" id="PF13344">
    <property type="entry name" value="Hydrolase_6"/>
    <property type="match status" value="1"/>
</dbReference>
<dbReference type="PANTHER" id="PTHR19288:SF90">
    <property type="entry name" value="OS08G0542600 PROTEIN"/>
    <property type="match status" value="1"/>
</dbReference>
<dbReference type="InterPro" id="IPR006356">
    <property type="entry name" value="HAD-SF_hydro_IIA_hyp3"/>
</dbReference>
<dbReference type="Gene3D" id="3.40.50.1000">
    <property type="entry name" value="HAD superfamily/HAD-like"/>
    <property type="match status" value="2"/>
</dbReference>
<dbReference type="SUPFAM" id="SSF56784">
    <property type="entry name" value="HAD-like"/>
    <property type="match status" value="1"/>
</dbReference>
<dbReference type="RefSeq" id="WP_187480011.1">
    <property type="nucleotide sequence ID" value="NZ_CP060697.1"/>
</dbReference>
<dbReference type="NCBIfam" id="TIGR01459">
    <property type="entry name" value="HAD-SF-IIA-hyp4"/>
    <property type="match status" value="1"/>
</dbReference>
<dbReference type="InterPro" id="IPR023214">
    <property type="entry name" value="HAD_sf"/>
</dbReference>
<gene>
    <name evidence="1" type="ORF">H8M03_01450</name>
</gene>
<dbReference type="InterPro" id="IPR006357">
    <property type="entry name" value="HAD-SF_hydro_IIA"/>
</dbReference>
<dbReference type="GO" id="GO:0005737">
    <property type="term" value="C:cytoplasm"/>
    <property type="evidence" value="ECO:0007669"/>
    <property type="project" value="TreeGrafter"/>
</dbReference>
<evidence type="ECO:0000313" key="2">
    <source>
        <dbReference type="Proteomes" id="UP000515861"/>
    </source>
</evidence>
<sequence length="266" mass="28695">MTLDDVEDRYPVILCDIWGVIHDGVKLYPGAAARLRKWRDAGKRTILITNAPRTADAVGEQLRTLGLDADLWAGIATSGEAGIARLTSPPRPVGFMGTERDAMILQDRGVLLAEGDDFDELACSGLDGLRMRVADYEPQLQQIKARDVLLHCLNPDRMVIRGGTPEPCAGAIADRYLELGGRVEWYGKPYPAIYAHAFQIAGNPPRADMLAVGDSLQTDILGAAKAGLDTVYLTGGIAQGQGIPDEFYTANGLGDWRPVAVVDSLH</sequence>
<dbReference type="InterPro" id="IPR036412">
    <property type="entry name" value="HAD-like_sf"/>
</dbReference>
<proteinExistence type="predicted"/>
<protein>
    <submittedName>
        <fullName evidence="1">TIGR01459 family HAD-type hydrolase</fullName>
    </submittedName>
</protein>
<dbReference type="KEGG" id="ssau:H8M03_01450"/>
<reference evidence="1 2" key="1">
    <citation type="submission" date="2020-08" db="EMBL/GenBank/DDBJ databases">
        <title>Sphingomonas sp. sand1-3 16S ribosomal RNA gene Genome sequencing and assembly.</title>
        <authorList>
            <person name="Kang M."/>
        </authorList>
    </citation>
    <scope>NUCLEOTIDE SEQUENCE [LARGE SCALE GENOMIC DNA]</scope>
    <source>
        <strain evidence="2">sand1-3</strain>
    </source>
</reference>
<dbReference type="NCBIfam" id="TIGR01460">
    <property type="entry name" value="HAD-SF-IIA"/>
    <property type="match status" value="1"/>
</dbReference>
<dbReference type="Proteomes" id="UP000515861">
    <property type="component" value="Chromosome"/>
</dbReference>
<dbReference type="PANTHER" id="PTHR19288">
    <property type="entry name" value="4-NITROPHENYLPHOSPHATASE-RELATED"/>
    <property type="match status" value="1"/>
</dbReference>
<evidence type="ECO:0000313" key="1">
    <source>
        <dbReference type="EMBL" id="QNM83056.1"/>
    </source>
</evidence>
<dbReference type="Pfam" id="PF13242">
    <property type="entry name" value="Hydrolase_like"/>
    <property type="match status" value="1"/>
</dbReference>
<accession>A0A7G9L357</accession>
<keyword evidence="2" id="KW-1185">Reference proteome</keyword>
<dbReference type="AlphaFoldDB" id="A0A7G9L357"/>
<name>A0A7G9L357_9SPHN</name>
<organism evidence="1 2">
    <name type="scientific">Sphingomonas sabuli</name>
    <dbReference type="NCBI Taxonomy" id="2764186"/>
    <lineage>
        <taxon>Bacteria</taxon>
        <taxon>Pseudomonadati</taxon>
        <taxon>Pseudomonadota</taxon>
        <taxon>Alphaproteobacteria</taxon>
        <taxon>Sphingomonadales</taxon>
        <taxon>Sphingomonadaceae</taxon>
        <taxon>Sphingomonas</taxon>
    </lineage>
</organism>
<keyword evidence="1" id="KW-0378">Hydrolase</keyword>